<protein>
    <recommendedName>
        <fullName evidence="7">Ankyrin repeat protein</fullName>
    </recommendedName>
</protein>
<evidence type="ECO:0008006" key="7">
    <source>
        <dbReference type="Google" id="ProtNLM"/>
    </source>
</evidence>
<dbReference type="Pfam" id="PF12796">
    <property type="entry name" value="Ank_2"/>
    <property type="match status" value="1"/>
</dbReference>
<dbReference type="AlphaFoldDB" id="A0A9P8RIP8"/>
<feature type="non-terminal residue" evidence="5">
    <location>
        <position position="527"/>
    </location>
</feature>
<dbReference type="SMART" id="SM00248">
    <property type="entry name" value="ANK"/>
    <property type="match status" value="4"/>
</dbReference>
<proteinExistence type="predicted"/>
<dbReference type="Proteomes" id="UP000758603">
    <property type="component" value="Unassembled WGS sequence"/>
</dbReference>
<gene>
    <name evidence="5" type="ORF">BKA67DRAFT_611172</name>
</gene>
<evidence type="ECO:0000256" key="2">
    <source>
        <dbReference type="ARBA" id="ARBA00023043"/>
    </source>
</evidence>
<dbReference type="RefSeq" id="XP_045953088.1">
    <property type="nucleotide sequence ID" value="XM_046105393.1"/>
</dbReference>
<dbReference type="InterPro" id="IPR002110">
    <property type="entry name" value="Ankyrin_rpt"/>
</dbReference>
<keyword evidence="2 3" id="KW-0040">ANK repeat</keyword>
<feature type="coiled-coil region" evidence="4">
    <location>
        <begin position="78"/>
        <end position="105"/>
    </location>
</feature>
<sequence length="527" mass="58488">MEVVGAAASFIAIGQALASIPKLISIIQTVANTRKELAELSFELKVLTALSNDVQNCIDILLSESLPNGIRPTEPAYIQQSESELEGLLLDLKKLAADCETALRQDPFRKLGTKLKLAWQKSKIKDLCSRARRIFGYLEKAMIILAMRASIYEKNWHTKVLFEAHAIATQKYPVPSKATKEPKDLTLSGAFDPPNSTRRALQSNPLVSCGCYCHLASNRAMGMPSLLSSLILPRGPCFCNCAFRARGTGFSFDISYWLARRKVHFTISFATRGLEICLSVPIILERSNAWSIIETESEELASKWLIRNEISPRYLATDGWSVIEYAVHKHQWEIVLYWLNHQSRILIDTPMLRQAALRAKFFQGTTRTLTARESYTCQRIIQLAGQEDEIPAIHQALHDGQDLQLAIALQPTTINEIDGAGEAPLHIACRMCDVSACTALIRAGADINRKDPDGDTPLHVAAWSGVRHLAQLLLDAGCDINSTNKQGLTPLVVAVAFKNPSMVSYLIRRGASIHSADNHHRTALHYL</sequence>
<evidence type="ECO:0000313" key="5">
    <source>
        <dbReference type="EMBL" id="KAH6646574.1"/>
    </source>
</evidence>
<dbReference type="OrthoDB" id="7464126at2759"/>
<feature type="repeat" description="ANK" evidence="3">
    <location>
        <begin position="420"/>
        <end position="452"/>
    </location>
</feature>
<dbReference type="PROSITE" id="PS50297">
    <property type="entry name" value="ANK_REP_REGION"/>
    <property type="match status" value="3"/>
</dbReference>
<dbReference type="Gene3D" id="1.25.40.20">
    <property type="entry name" value="Ankyrin repeat-containing domain"/>
    <property type="match status" value="2"/>
</dbReference>
<evidence type="ECO:0000256" key="4">
    <source>
        <dbReference type="SAM" id="Coils"/>
    </source>
</evidence>
<organism evidence="5 6">
    <name type="scientific">Truncatella angustata</name>
    <dbReference type="NCBI Taxonomy" id="152316"/>
    <lineage>
        <taxon>Eukaryota</taxon>
        <taxon>Fungi</taxon>
        <taxon>Dikarya</taxon>
        <taxon>Ascomycota</taxon>
        <taxon>Pezizomycotina</taxon>
        <taxon>Sordariomycetes</taxon>
        <taxon>Xylariomycetidae</taxon>
        <taxon>Amphisphaeriales</taxon>
        <taxon>Sporocadaceae</taxon>
        <taxon>Truncatella</taxon>
    </lineage>
</organism>
<feature type="repeat" description="ANK" evidence="3">
    <location>
        <begin position="453"/>
        <end position="485"/>
    </location>
</feature>
<dbReference type="PROSITE" id="PS50088">
    <property type="entry name" value="ANK_REPEAT"/>
    <property type="match status" value="3"/>
</dbReference>
<comment type="caution">
    <text evidence="5">The sequence shown here is derived from an EMBL/GenBank/DDBJ whole genome shotgun (WGS) entry which is preliminary data.</text>
</comment>
<evidence type="ECO:0000256" key="3">
    <source>
        <dbReference type="PROSITE-ProRule" id="PRU00023"/>
    </source>
</evidence>
<dbReference type="InterPro" id="IPR036770">
    <property type="entry name" value="Ankyrin_rpt-contain_sf"/>
</dbReference>
<dbReference type="GeneID" id="70134284"/>
<accession>A0A9P8RIP8</accession>
<feature type="repeat" description="ANK" evidence="3">
    <location>
        <begin position="486"/>
        <end position="518"/>
    </location>
</feature>
<name>A0A9P8RIP8_9PEZI</name>
<keyword evidence="4" id="KW-0175">Coiled coil</keyword>
<dbReference type="PANTHER" id="PTHR24171">
    <property type="entry name" value="ANKYRIN REPEAT DOMAIN-CONTAINING PROTEIN 39-RELATED"/>
    <property type="match status" value="1"/>
</dbReference>
<evidence type="ECO:0000256" key="1">
    <source>
        <dbReference type="ARBA" id="ARBA00022737"/>
    </source>
</evidence>
<dbReference type="Pfam" id="PF00023">
    <property type="entry name" value="Ank"/>
    <property type="match status" value="1"/>
</dbReference>
<reference evidence="5" key="1">
    <citation type="journal article" date="2021" name="Nat. Commun.">
        <title>Genetic determinants of endophytism in the Arabidopsis root mycobiome.</title>
        <authorList>
            <person name="Mesny F."/>
            <person name="Miyauchi S."/>
            <person name="Thiergart T."/>
            <person name="Pickel B."/>
            <person name="Atanasova L."/>
            <person name="Karlsson M."/>
            <person name="Huettel B."/>
            <person name="Barry K.W."/>
            <person name="Haridas S."/>
            <person name="Chen C."/>
            <person name="Bauer D."/>
            <person name="Andreopoulos W."/>
            <person name="Pangilinan J."/>
            <person name="LaButti K."/>
            <person name="Riley R."/>
            <person name="Lipzen A."/>
            <person name="Clum A."/>
            <person name="Drula E."/>
            <person name="Henrissat B."/>
            <person name="Kohler A."/>
            <person name="Grigoriev I.V."/>
            <person name="Martin F.M."/>
            <person name="Hacquard S."/>
        </authorList>
    </citation>
    <scope>NUCLEOTIDE SEQUENCE</scope>
    <source>
        <strain evidence="5">MPI-SDFR-AT-0073</strain>
    </source>
</reference>
<keyword evidence="1" id="KW-0677">Repeat</keyword>
<dbReference type="EMBL" id="JAGPXC010000009">
    <property type="protein sequence ID" value="KAH6646574.1"/>
    <property type="molecule type" value="Genomic_DNA"/>
</dbReference>
<dbReference type="SUPFAM" id="SSF48403">
    <property type="entry name" value="Ankyrin repeat"/>
    <property type="match status" value="1"/>
</dbReference>
<keyword evidence="6" id="KW-1185">Reference proteome</keyword>
<dbReference type="PANTHER" id="PTHR24171:SF9">
    <property type="entry name" value="ANKYRIN REPEAT DOMAIN-CONTAINING PROTEIN 39"/>
    <property type="match status" value="1"/>
</dbReference>
<evidence type="ECO:0000313" key="6">
    <source>
        <dbReference type="Proteomes" id="UP000758603"/>
    </source>
</evidence>